<proteinExistence type="predicted"/>
<sequence length="99" mass="11197">IYVTETNVGRISTTCWFQAYAAYILAGGYGAASRRSDAWNVKLQALIEDEIRYKANFPYLLVKQHFKESLPKLPEFDVLPEGITHIRGMDTAPKIFVGD</sequence>
<gene>
    <name evidence="1" type="ORF">S06H3_34358</name>
</gene>
<dbReference type="EMBL" id="BARV01020616">
    <property type="protein sequence ID" value="GAI29317.1"/>
    <property type="molecule type" value="Genomic_DNA"/>
</dbReference>
<feature type="non-terminal residue" evidence="1">
    <location>
        <position position="1"/>
    </location>
</feature>
<evidence type="ECO:0000313" key="1">
    <source>
        <dbReference type="EMBL" id="GAI29317.1"/>
    </source>
</evidence>
<reference evidence="1" key="1">
    <citation type="journal article" date="2014" name="Front. Microbiol.">
        <title>High frequency of phylogenetically diverse reductive dehalogenase-homologous genes in deep subseafloor sedimentary metagenomes.</title>
        <authorList>
            <person name="Kawai M."/>
            <person name="Futagami T."/>
            <person name="Toyoda A."/>
            <person name="Takaki Y."/>
            <person name="Nishi S."/>
            <person name="Hori S."/>
            <person name="Arai W."/>
            <person name="Tsubouchi T."/>
            <person name="Morono Y."/>
            <person name="Uchiyama I."/>
            <person name="Ito T."/>
            <person name="Fujiyama A."/>
            <person name="Inagaki F."/>
            <person name="Takami H."/>
        </authorList>
    </citation>
    <scope>NUCLEOTIDE SEQUENCE</scope>
    <source>
        <strain evidence="1">Expedition CK06-06</strain>
    </source>
</reference>
<protein>
    <submittedName>
        <fullName evidence="1">Uncharacterized protein</fullName>
    </submittedName>
</protein>
<name>X1MCC8_9ZZZZ</name>
<accession>X1MCC8</accession>
<organism evidence="1">
    <name type="scientific">marine sediment metagenome</name>
    <dbReference type="NCBI Taxonomy" id="412755"/>
    <lineage>
        <taxon>unclassified sequences</taxon>
        <taxon>metagenomes</taxon>
        <taxon>ecological metagenomes</taxon>
    </lineage>
</organism>
<dbReference type="AlphaFoldDB" id="X1MCC8"/>
<comment type="caution">
    <text evidence="1">The sequence shown here is derived from an EMBL/GenBank/DDBJ whole genome shotgun (WGS) entry which is preliminary data.</text>
</comment>